<proteinExistence type="predicted"/>
<evidence type="ECO:0000313" key="2">
    <source>
        <dbReference type="EMBL" id="KNE99414.1"/>
    </source>
</evidence>
<comment type="caution">
    <text evidence="2">The sequence shown here is derived from an EMBL/GenBank/DDBJ whole genome shotgun (WGS) entry which is preliminary data.</text>
</comment>
<keyword evidence="3" id="KW-1185">Reference proteome</keyword>
<sequence>MALDTFCSTTALSLVLITYLIQVLDSMGQQSSTHSSIGHLRELKSLQQNLNRTLRLEAQLQHLILQAQKPQANLNQMDDIVTAGLCPIIDTRH</sequence>
<keyword evidence="1" id="KW-0732">Signal</keyword>
<evidence type="ECO:0000313" key="3">
    <source>
        <dbReference type="Proteomes" id="UP000054564"/>
    </source>
</evidence>
<protein>
    <submittedName>
        <fullName evidence="2">Uncharacterized protein</fullName>
    </submittedName>
</protein>
<feature type="signal peptide" evidence="1">
    <location>
        <begin position="1"/>
        <end position="26"/>
    </location>
</feature>
<name>A0A0L0VKA1_9BASI</name>
<gene>
    <name evidence="2" type="ORF">PSTG_07343</name>
</gene>
<dbReference type="STRING" id="1165861.A0A0L0VKA1"/>
<feature type="chain" id="PRO_5005549460" evidence="1">
    <location>
        <begin position="27"/>
        <end position="93"/>
    </location>
</feature>
<dbReference type="AlphaFoldDB" id="A0A0L0VKA1"/>
<reference evidence="3" key="1">
    <citation type="submission" date="2014-03" db="EMBL/GenBank/DDBJ databases">
        <title>The Genome Sequence of Puccinia striiformis f. sp. tritici PST-78.</title>
        <authorList>
            <consortium name="The Broad Institute Genome Sequencing Platform"/>
            <person name="Cuomo C."/>
            <person name="Hulbert S."/>
            <person name="Chen X."/>
            <person name="Walker B."/>
            <person name="Young S.K."/>
            <person name="Zeng Q."/>
            <person name="Gargeya S."/>
            <person name="Fitzgerald M."/>
            <person name="Haas B."/>
            <person name="Abouelleil A."/>
            <person name="Alvarado L."/>
            <person name="Arachchi H.M."/>
            <person name="Berlin A.M."/>
            <person name="Chapman S.B."/>
            <person name="Goldberg J."/>
            <person name="Griggs A."/>
            <person name="Gujja S."/>
            <person name="Hansen M."/>
            <person name="Howarth C."/>
            <person name="Imamovic A."/>
            <person name="Larimer J."/>
            <person name="McCowan C."/>
            <person name="Montmayeur A."/>
            <person name="Murphy C."/>
            <person name="Neiman D."/>
            <person name="Pearson M."/>
            <person name="Priest M."/>
            <person name="Roberts A."/>
            <person name="Saif S."/>
            <person name="Shea T."/>
            <person name="Sisk P."/>
            <person name="Sykes S."/>
            <person name="Wortman J."/>
            <person name="Nusbaum C."/>
            <person name="Birren B."/>
        </authorList>
    </citation>
    <scope>NUCLEOTIDE SEQUENCE [LARGE SCALE GENOMIC DNA]</scope>
    <source>
        <strain evidence="3">race PST-78</strain>
    </source>
</reference>
<accession>A0A0L0VKA1</accession>
<dbReference type="EMBL" id="AJIL01000046">
    <property type="protein sequence ID" value="KNE99414.1"/>
    <property type="molecule type" value="Genomic_DNA"/>
</dbReference>
<organism evidence="2 3">
    <name type="scientific">Puccinia striiformis f. sp. tritici PST-78</name>
    <dbReference type="NCBI Taxonomy" id="1165861"/>
    <lineage>
        <taxon>Eukaryota</taxon>
        <taxon>Fungi</taxon>
        <taxon>Dikarya</taxon>
        <taxon>Basidiomycota</taxon>
        <taxon>Pucciniomycotina</taxon>
        <taxon>Pucciniomycetes</taxon>
        <taxon>Pucciniales</taxon>
        <taxon>Pucciniaceae</taxon>
        <taxon>Puccinia</taxon>
    </lineage>
</organism>
<evidence type="ECO:0000256" key="1">
    <source>
        <dbReference type="SAM" id="SignalP"/>
    </source>
</evidence>
<dbReference type="Proteomes" id="UP000054564">
    <property type="component" value="Unassembled WGS sequence"/>
</dbReference>